<dbReference type="STRING" id="439228.SAMN06295920_103376"/>
<name>A0A1T5BXY4_9SPHN</name>
<dbReference type="EMBL" id="FUYM01000003">
    <property type="protein sequence ID" value="SKB52025.1"/>
    <property type="molecule type" value="Genomic_DNA"/>
</dbReference>
<keyword evidence="3" id="KW-1185">Reference proteome</keyword>
<evidence type="ECO:0000256" key="1">
    <source>
        <dbReference type="SAM" id="SignalP"/>
    </source>
</evidence>
<dbReference type="RefSeq" id="WP_079647723.1">
    <property type="nucleotide sequence ID" value="NZ_FUYM01000003.1"/>
</dbReference>
<dbReference type="OrthoDB" id="6848942at2"/>
<keyword evidence="1" id="KW-0732">Signal</keyword>
<evidence type="ECO:0008006" key="4">
    <source>
        <dbReference type="Google" id="ProtNLM"/>
    </source>
</evidence>
<accession>A0A1T5BXY4</accession>
<feature type="signal peptide" evidence="1">
    <location>
        <begin position="1"/>
        <end position="22"/>
    </location>
</feature>
<feature type="chain" id="PRO_5010588679" description="Lipoprotein" evidence="1">
    <location>
        <begin position="23"/>
        <end position="276"/>
    </location>
</feature>
<gene>
    <name evidence="2" type="ORF">SAMN06295920_103376</name>
</gene>
<evidence type="ECO:0000313" key="2">
    <source>
        <dbReference type="EMBL" id="SKB52025.1"/>
    </source>
</evidence>
<proteinExistence type="predicted"/>
<organism evidence="2 3">
    <name type="scientific">Rhizorhabdus histidinilytica</name>
    <dbReference type="NCBI Taxonomy" id="439228"/>
    <lineage>
        <taxon>Bacteria</taxon>
        <taxon>Pseudomonadati</taxon>
        <taxon>Pseudomonadota</taxon>
        <taxon>Alphaproteobacteria</taxon>
        <taxon>Sphingomonadales</taxon>
        <taxon>Sphingomonadaceae</taxon>
        <taxon>Rhizorhabdus</taxon>
    </lineage>
</organism>
<dbReference type="AlphaFoldDB" id="A0A1T5BXY4"/>
<dbReference type="Proteomes" id="UP000189818">
    <property type="component" value="Unassembled WGS sequence"/>
</dbReference>
<sequence>MGIRTGAAGAAVAVLLATAAAAQQYRDNMPEVLAAPPRANMAAQNNAATTSAFRSAYARKKSPRMVIFWNRQLTDSLSTSYEEWSRFTLTDGRAVDKTYYEDGSTAVAGRAVEAELRSGRTATAADGARMTGLAERADWKAAQGFNRTMLAGGARLIDRTLIMRSTALGKGVDRSDAQSVEMSALVGKADLLVEVLQTPDDGAPSGYTFRVDVKDIRSGTLLATVVTQGIPPSGGPGRWVAGPNGYQRERPLPPTVDQVGARVATEVMQALVANWG</sequence>
<evidence type="ECO:0000313" key="3">
    <source>
        <dbReference type="Proteomes" id="UP000189818"/>
    </source>
</evidence>
<reference evidence="3" key="1">
    <citation type="submission" date="2017-02" db="EMBL/GenBank/DDBJ databases">
        <authorList>
            <person name="Varghese N."/>
            <person name="Submissions S."/>
        </authorList>
    </citation>
    <scope>NUCLEOTIDE SEQUENCE [LARGE SCALE GENOMIC DNA]</scope>
    <source>
        <strain evidence="3">UM2</strain>
    </source>
</reference>
<protein>
    <recommendedName>
        <fullName evidence="4">Lipoprotein</fullName>
    </recommendedName>
</protein>